<gene>
    <name evidence="11" type="ORF">CVLEPA_LOCUS6899</name>
</gene>
<dbReference type="Pfam" id="PF01902">
    <property type="entry name" value="Diphthami_syn_2"/>
    <property type="match status" value="1"/>
</dbReference>
<dbReference type="InterPro" id="IPR030662">
    <property type="entry name" value="DPH6/MJ0570"/>
</dbReference>
<comment type="similarity">
    <text evidence="2">Belongs to the Diphthine--ammonia ligase family.</text>
</comment>
<dbReference type="InterPro" id="IPR014729">
    <property type="entry name" value="Rossmann-like_a/b/a_fold"/>
</dbReference>
<evidence type="ECO:0000256" key="7">
    <source>
        <dbReference type="ARBA" id="ARBA00031552"/>
    </source>
</evidence>
<evidence type="ECO:0000256" key="8">
    <source>
        <dbReference type="ARBA" id="ARBA00032849"/>
    </source>
</evidence>
<comment type="catalytic activity">
    <reaction evidence="9">
        <text>diphthine-[translation elongation factor 2] + NH4(+) + ATP = diphthamide-[translation elongation factor 2] + AMP + diphosphate + H(+)</text>
        <dbReference type="Rhea" id="RHEA:19753"/>
        <dbReference type="Rhea" id="RHEA-COMP:10172"/>
        <dbReference type="Rhea" id="RHEA-COMP:10174"/>
        <dbReference type="ChEBI" id="CHEBI:15378"/>
        <dbReference type="ChEBI" id="CHEBI:16692"/>
        <dbReference type="ChEBI" id="CHEBI:28938"/>
        <dbReference type="ChEBI" id="CHEBI:30616"/>
        <dbReference type="ChEBI" id="CHEBI:33019"/>
        <dbReference type="ChEBI" id="CHEBI:82696"/>
        <dbReference type="ChEBI" id="CHEBI:456215"/>
        <dbReference type="EC" id="6.3.1.14"/>
    </reaction>
</comment>
<evidence type="ECO:0000256" key="9">
    <source>
        <dbReference type="ARBA" id="ARBA00048108"/>
    </source>
</evidence>
<name>A0ABP0FGT6_CLALP</name>
<proteinExistence type="inferred from homology"/>
<dbReference type="InterPro" id="IPR006175">
    <property type="entry name" value="YjgF/YER057c/UK114"/>
</dbReference>
<sequence>MMQCVAMGHSIVALANLTPINEGESDSYMYQTVGSEAIKMYSEAMQLPLFQRKISGYSKLTTMTYKEDSEDEVEDLYLLLKDIQSEVDFSAVSCGAILSDYQRIRVENVCSRLNICSLSYLWRRDEKELLKEMIDNHVDAVLIKTAALGLKPKVHLGKSIKEMQDHLLMLNSKYGSHVCGEGGEYETFTLDCPLFRKKIVIDESRMVYHTDDDVAPVAYLHLTSLHLDEKSNEQFNFDQLVPNMDPYKHLKYSKDTFFHQEFADWNAHINFESETNLGECWINGDSLSVSNLKCFCCENPFPDEVKSCTKNTLLRLVEILNSNGHGVDDVVYLHLFVSNMSLFSQINEVYKTFFDVNPPARVCISLDLQPDESSRDDKLPLLQIDCLSFHDSQGLSRKKVMHVQGISHWAAANIGPYSQCVRHHGLFFLAGQIGLVPGTMQLINGGIVPEAQLSMRHVHAVLSAMDAKTSIVDTVQGVCYLTESEDISVAHSVWKDSVDGDQEVLKNLIYVVVPSLPRKASIEWQIIASQNTPSECGCVRSCIFSSSDEKELDPFQVARCLMKKLEKYVENLDLKQQSVLQIKLFVMKKNLKHSHLQGLQKELSSQFSDVLPAANVIPVKKIYTNDCQMQKMTLVSLVKIDHTDQAE</sequence>
<dbReference type="PANTHER" id="PTHR12196:SF2">
    <property type="entry name" value="DIPHTHINE--AMMONIA LIGASE"/>
    <property type="match status" value="1"/>
</dbReference>
<dbReference type="InterPro" id="IPR002761">
    <property type="entry name" value="Diphthami_syn_dom"/>
</dbReference>
<dbReference type="Pfam" id="PF01042">
    <property type="entry name" value="Ribonuc_L-PSP"/>
    <property type="match status" value="2"/>
</dbReference>
<dbReference type="EC" id="6.3.1.14" evidence="3"/>
<dbReference type="Gene3D" id="3.90.1490.10">
    <property type="entry name" value="putative n-type atp pyrophosphatase, domain 2"/>
    <property type="match status" value="1"/>
</dbReference>
<feature type="domain" description="Diphthamide synthase" evidence="10">
    <location>
        <begin position="17"/>
        <end position="211"/>
    </location>
</feature>
<dbReference type="SUPFAM" id="SSF52402">
    <property type="entry name" value="Adenine nucleotide alpha hydrolases-like"/>
    <property type="match status" value="1"/>
</dbReference>
<dbReference type="CDD" id="cd06156">
    <property type="entry name" value="eu_AANH_C_2"/>
    <property type="match status" value="1"/>
</dbReference>
<evidence type="ECO:0000313" key="11">
    <source>
        <dbReference type="EMBL" id="CAK8677527.1"/>
    </source>
</evidence>
<dbReference type="NCBIfam" id="TIGR00290">
    <property type="entry name" value="MJ0570_dom"/>
    <property type="match status" value="1"/>
</dbReference>
<evidence type="ECO:0000256" key="6">
    <source>
        <dbReference type="ARBA" id="ARBA00031202"/>
    </source>
</evidence>
<evidence type="ECO:0000259" key="10">
    <source>
        <dbReference type="Pfam" id="PF01902"/>
    </source>
</evidence>
<organism evidence="11 12">
    <name type="scientific">Clavelina lepadiformis</name>
    <name type="common">Light-bulb sea squirt</name>
    <name type="synonym">Ascidia lepadiformis</name>
    <dbReference type="NCBI Taxonomy" id="159417"/>
    <lineage>
        <taxon>Eukaryota</taxon>
        <taxon>Metazoa</taxon>
        <taxon>Chordata</taxon>
        <taxon>Tunicata</taxon>
        <taxon>Ascidiacea</taxon>
        <taxon>Aplousobranchia</taxon>
        <taxon>Clavelinidae</taxon>
        <taxon>Clavelina</taxon>
    </lineage>
</organism>
<evidence type="ECO:0000256" key="2">
    <source>
        <dbReference type="ARBA" id="ARBA00008496"/>
    </source>
</evidence>
<keyword evidence="12" id="KW-1185">Reference proteome</keyword>
<dbReference type="Proteomes" id="UP001642483">
    <property type="component" value="Unassembled WGS sequence"/>
</dbReference>
<dbReference type="InterPro" id="IPR035959">
    <property type="entry name" value="RutC-like_sf"/>
</dbReference>
<evidence type="ECO:0000256" key="4">
    <source>
        <dbReference type="ARBA" id="ARBA00018426"/>
    </source>
</evidence>
<comment type="pathway">
    <text evidence="1">Protein modification; peptidyl-diphthamide biosynthesis.</text>
</comment>
<evidence type="ECO:0000256" key="5">
    <source>
        <dbReference type="ARBA" id="ARBA00029814"/>
    </source>
</evidence>
<reference evidence="11 12" key="1">
    <citation type="submission" date="2024-02" db="EMBL/GenBank/DDBJ databases">
        <authorList>
            <person name="Daric V."/>
            <person name="Darras S."/>
        </authorList>
    </citation>
    <scope>NUCLEOTIDE SEQUENCE [LARGE SCALE GENOMIC DNA]</scope>
</reference>
<dbReference type="EMBL" id="CAWYQH010000046">
    <property type="protein sequence ID" value="CAK8677527.1"/>
    <property type="molecule type" value="Genomic_DNA"/>
</dbReference>
<dbReference type="PANTHER" id="PTHR12196">
    <property type="entry name" value="DOMAIN OF UNKNOWN FUNCTION 71 DUF71 -CONTAINING PROTEIN"/>
    <property type="match status" value="1"/>
</dbReference>
<dbReference type="CDD" id="cd01994">
    <property type="entry name" value="AANH_PF0828-like"/>
    <property type="match status" value="1"/>
</dbReference>
<dbReference type="SUPFAM" id="SSF55298">
    <property type="entry name" value="YjgF-like"/>
    <property type="match status" value="2"/>
</dbReference>
<accession>A0ABP0FGT6</accession>
<evidence type="ECO:0000256" key="3">
    <source>
        <dbReference type="ARBA" id="ARBA00012089"/>
    </source>
</evidence>
<dbReference type="Gene3D" id="3.30.1330.40">
    <property type="entry name" value="RutC-like"/>
    <property type="match status" value="2"/>
</dbReference>
<dbReference type="Gene3D" id="3.40.50.620">
    <property type="entry name" value="HUPs"/>
    <property type="match status" value="1"/>
</dbReference>
<evidence type="ECO:0000256" key="1">
    <source>
        <dbReference type="ARBA" id="ARBA00005156"/>
    </source>
</evidence>
<protein>
    <recommendedName>
        <fullName evidence="4">Diphthine--ammonia ligase</fullName>
        <ecNumber evidence="3">6.3.1.14</ecNumber>
    </recommendedName>
    <alternativeName>
        <fullName evidence="6">ATP-binding domain-containing protein 4</fullName>
    </alternativeName>
    <alternativeName>
        <fullName evidence="5">Diphthamide synthase</fullName>
    </alternativeName>
    <alternativeName>
        <fullName evidence="7">Diphthamide synthetase</fullName>
    </alternativeName>
    <alternativeName>
        <fullName evidence="8">Protein DPH6 homolog</fullName>
    </alternativeName>
</protein>
<comment type="caution">
    <text evidence="11">The sequence shown here is derived from an EMBL/GenBank/DDBJ whole genome shotgun (WGS) entry which is preliminary data.</text>
</comment>
<evidence type="ECO:0000313" key="12">
    <source>
        <dbReference type="Proteomes" id="UP001642483"/>
    </source>
</evidence>